<dbReference type="EMBL" id="JAPDIA010000003">
    <property type="protein sequence ID" value="MDG0808955.1"/>
    <property type="molecule type" value="Genomic_DNA"/>
</dbReference>
<feature type="transmembrane region" description="Helical" evidence="1">
    <location>
        <begin position="26"/>
        <end position="55"/>
    </location>
</feature>
<dbReference type="AlphaFoldDB" id="A0A9X4KQH1"/>
<keyword evidence="1" id="KW-1133">Transmembrane helix</keyword>
<keyword evidence="1" id="KW-0812">Transmembrane</keyword>
<feature type="transmembrane region" description="Helical" evidence="1">
    <location>
        <begin position="67"/>
        <end position="87"/>
    </location>
</feature>
<dbReference type="Proteomes" id="UP001153404">
    <property type="component" value="Unassembled WGS sequence"/>
</dbReference>
<comment type="caution">
    <text evidence="3">The sequence shown here is derived from an EMBL/GenBank/DDBJ whole genome shotgun (WGS) entry which is preliminary data.</text>
</comment>
<organism evidence="3 4">
    <name type="scientific">Cohnella rhizosphaerae</name>
    <dbReference type="NCBI Taxonomy" id="1457232"/>
    <lineage>
        <taxon>Bacteria</taxon>
        <taxon>Bacillati</taxon>
        <taxon>Bacillota</taxon>
        <taxon>Bacilli</taxon>
        <taxon>Bacillales</taxon>
        <taxon>Paenibacillaceae</taxon>
        <taxon>Cohnella</taxon>
    </lineage>
</organism>
<evidence type="ECO:0000313" key="3">
    <source>
        <dbReference type="EMBL" id="MDG0808955.1"/>
    </source>
</evidence>
<protein>
    <recommendedName>
        <fullName evidence="2">Stage II sporulation protein E N-terminal domain-containing protein</fullName>
    </recommendedName>
</protein>
<evidence type="ECO:0000256" key="1">
    <source>
        <dbReference type="SAM" id="Phobius"/>
    </source>
</evidence>
<evidence type="ECO:0000259" key="2">
    <source>
        <dbReference type="Pfam" id="PF19732"/>
    </source>
</evidence>
<evidence type="ECO:0000313" key="4">
    <source>
        <dbReference type="Proteomes" id="UP001153404"/>
    </source>
</evidence>
<keyword evidence="4" id="KW-1185">Reference proteome</keyword>
<sequence>MAAVDHSGAAKERSIWGTSLERKKGLWLLAAALLGFLLGRASMLEGIAPFAAAYYGVTLYMRREHAWWAAIGLIAGELLGAGPGAGCDRCADRRHLSIVSRLGSV</sequence>
<gene>
    <name evidence="3" type="ORF">OMP40_05810</name>
</gene>
<reference evidence="3" key="1">
    <citation type="submission" date="2022-10" db="EMBL/GenBank/DDBJ databases">
        <title>Comparative genomic analysis of Cohnella hashimotonis sp. nov., isolated from the International Space Station.</title>
        <authorList>
            <person name="Simpson A."/>
            <person name="Venkateswaran K."/>
        </authorList>
    </citation>
    <scope>NUCLEOTIDE SEQUENCE</scope>
    <source>
        <strain evidence="3">DSM 28161</strain>
    </source>
</reference>
<feature type="domain" description="Stage II sporulation protein E N-terminal" evidence="2">
    <location>
        <begin position="27"/>
        <end position="79"/>
    </location>
</feature>
<dbReference type="RefSeq" id="WP_277529943.1">
    <property type="nucleotide sequence ID" value="NZ_JAPDIA010000003.1"/>
</dbReference>
<proteinExistence type="predicted"/>
<dbReference type="InterPro" id="IPR045768">
    <property type="entry name" value="SpoIIE_N"/>
</dbReference>
<accession>A0A9X4KQH1</accession>
<name>A0A9X4KQH1_9BACL</name>
<keyword evidence="1" id="KW-0472">Membrane</keyword>
<dbReference type="Pfam" id="PF19732">
    <property type="entry name" value="SpoIIE_N"/>
    <property type="match status" value="1"/>
</dbReference>